<sequence>MGKLSDVQIRGWIKAGERFEQRGDGEGLYLRYRKEDATPRWLFRYRLAGKARVLFMGSYGTLSLADARKTAKEMRARVALGHDPAGEKKERKREAVRKIEADRLMVTMGQLADDYFAAQIVGRWKHPNIVRARIENDIKPNIGKLAVADVKPQHIDAMLQAIVKRGAPTMANDVLRWVKRMFDYAIKRQMVTFNPATAFSLIDAGGKETSRDRWLTRSELVKLFEAMRTAKGWNIENTYAVKLLLMLAVRREELIAAPLAEFDLDGAVWHLPGERTKTGKAIDIPLPRQAVAILRELERLGGGSSWLLPARKMQSRMIPHIDLNTVGASLAKNIRPMLKDVAPFTVHDFRRTARTHLAALGVAPHVGERCLNHAVKGVEGIYMRHDFYEERKEALQKWADLLDQLERGDLGDNVVPLPGRKLA</sequence>
<comment type="caution">
    <text evidence="8">The sequence shown here is derived from an EMBL/GenBank/DDBJ whole genome shotgun (WGS) entry which is preliminary data.</text>
</comment>
<organism evidence="8 9">
    <name type="scientific">Sulfuritortus calidifontis</name>
    <dbReference type="NCBI Taxonomy" id="1914471"/>
    <lineage>
        <taxon>Bacteria</taxon>
        <taxon>Pseudomonadati</taxon>
        <taxon>Pseudomonadota</taxon>
        <taxon>Betaproteobacteria</taxon>
        <taxon>Nitrosomonadales</taxon>
        <taxon>Thiobacillaceae</taxon>
        <taxon>Sulfuritortus</taxon>
    </lineage>
</organism>
<evidence type="ECO:0000259" key="7">
    <source>
        <dbReference type="PROSITE" id="PS51900"/>
    </source>
</evidence>
<dbReference type="InterPro" id="IPR053876">
    <property type="entry name" value="Phage_int_M"/>
</dbReference>
<comment type="similarity">
    <text evidence="1">Belongs to the 'phage' integrase family.</text>
</comment>
<dbReference type="EMBL" id="SLZY01000004">
    <property type="protein sequence ID" value="TCS72691.1"/>
    <property type="molecule type" value="Genomic_DNA"/>
</dbReference>
<dbReference type="OrthoDB" id="9775880at2"/>
<dbReference type="RefSeq" id="WP_126462636.1">
    <property type="nucleotide sequence ID" value="NZ_AP018721.1"/>
</dbReference>
<evidence type="ECO:0000256" key="3">
    <source>
        <dbReference type="ARBA" id="ARBA00023125"/>
    </source>
</evidence>
<dbReference type="InterPro" id="IPR011010">
    <property type="entry name" value="DNA_brk_join_enz"/>
</dbReference>
<dbReference type="InterPro" id="IPR002104">
    <property type="entry name" value="Integrase_catalytic"/>
</dbReference>
<dbReference type="InterPro" id="IPR010998">
    <property type="entry name" value="Integrase_recombinase_N"/>
</dbReference>
<dbReference type="PROSITE" id="PS51898">
    <property type="entry name" value="TYR_RECOMBINASE"/>
    <property type="match status" value="1"/>
</dbReference>
<evidence type="ECO:0000313" key="9">
    <source>
        <dbReference type="Proteomes" id="UP000295135"/>
    </source>
</evidence>
<dbReference type="GO" id="GO:0006310">
    <property type="term" value="P:DNA recombination"/>
    <property type="evidence" value="ECO:0007669"/>
    <property type="project" value="UniProtKB-KW"/>
</dbReference>
<dbReference type="SUPFAM" id="SSF56349">
    <property type="entry name" value="DNA breaking-rejoining enzymes"/>
    <property type="match status" value="1"/>
</dbReference>
<keyword evidence="2" id="KW-0229">DNA integration</keyword>
<evidence type="ECO:0000256" key="2">
    <source>
        <dbReference type="ARBA" id="ARBA00022908"/>
    </source>
</evidence>
<accession>A0A4R3JZQ4</accession>
<evidence type="ECO:0000259" key="6">
    <source>
        <dbReference type="PROSITE" id="PS51898"/>
    </source>
</evidence>
<dbReference type="Pfam" id="PF13356">
    <property type="entry name" value="Arm-DNA-bind_3"/>
    <property type="match status" value="1"/>
</dbReference>
<dbReference type="InterPro" id="IPR013762">
    <property type="entry name" value="Integrase-like_cat_sf"/>
</dbReference>
<dbReference type="PANTHER" id="PTHR30629:SF2">
    <property type="entry name" value="PROPHAGE INTEGRASE INTS-RELATED"/>
    <property type="match status" value="1"/>
</dbReference>
<evidence type="ECO:0000256" key="5">
    <source>
        <dbReference type="PROSITE-ProRule" id="PRU01248"/>
    </source>
</evidence>
<dbReference type="InterPro" id="IPR038488">
    <property type="entry name" value="Integrase_DNA-bd_sf"/>
</dbReference>
<dbReference type="GO" id="GO:0003677">
    <property type="term" value="F:DNA binding"/>
    <property type="evidence" value="ECO:0007669"/>
    <property type="project" value="UniProtKB-UniRule"/>
</dbReference>
<feature type="domain" description="Tyr recombinase" evidence="6">
    <location>
        <begin position="210"/>
        <end position="396"/>
    </location>
</feature>
<proteinExistence type="inferred from homology"/>
<dbReference type="AlphaFoldDB" id="A0A4R3JZQ4"/>
<evidence type="ECO:0000256" key="4">
    <source>
        <dbReference type="ARBA" id="ARBA00023172"/>
    </source>
</evidence>
<feature type="domain" description="Core-binding (CB)" evidence="7">
    <location>
        <begin position="106"/>
        <end position="186"/>
    </location>
</feature>
<dbReference type="PANTHER" id="PTHR30629">
    <property type="entry name" value="PROPHAGE INTEGRASE"/>
    <property type="match status" value="1"/>
</dbReference>
<keyword evidence="4" id="KW-0233">DNA recombination</keyword>
<dbReference type="Gene3D" id="3.30.160.390">
    <property type="entry name" value="Integrase, DNA-binding domain"/>
    <property type="match status" value="1"/>
</dbReference>
<dbReference type="InterPro" id="IPR025166">
    <property type="entry name" value="Integrase_DNA_bind_dom"/>
</dbReference>
<dbReference type="Proteomes" id="UP000295135">
    <property type="component" value="Unassembled WGS sequence"/>
</dbReference>
<reference evidence="8 9" key="1">
    <citation type="submission" date="2019-03" db="EMBL/GenBank/DDBJ databases">
        <title>Genomic Encyclopedia of Type Strains, Phase IV (KMG-IV): sequencing the most valuable type-strain genomes for metagenomic binning, comparative biology and taxonomic classification.</title>
        <authorList>
            <person name="Goeker M."/>
        </authorList>
    </citation>
    <scope>NUCLEOTIDE SEQUENCE [LARGE SCALE GENOMIC DNA]</scope>
    <source>
        <strain evidence="8 9">DSM 103923</strain>
    </source>
</reference>
<gene>
    <name evidence="8" type="ORF">EDC61_104105</name>
</gene>
<keyword evidence="3 5" id="KW-0238">DNA-binding</keyword>
<dbReference type="CDD" id="cd00801">
    <property type="entry name" value="INT_P4_C"/>
    <property type="match status" value="1"/>
</dbReference>
<dbReference type="Gene3D" id="1.10.443.10">
    <property type="entry name" value="Intergrase catalytic core"/>
    <property type="match status" value="1"/>
</dbReference>
<dbReference type="Pfam" id="PF00589">
    <property type="entry name" value="Phage_integrase"/>
    <property type="match status" value="1"/>
</dbReference>
<dbReference type="Pfam" id="PF22022">
    <property type="entry name" value="Phage_int_M"/>
    <property type="match status" value="1"/>
</dbReference>
<evidence type="ECO:0000313" key="8">
    <source>
        <dbReference type="EMBL" id="TCS72691.1"/>
    </source>
</evidence>
<protein>
    <submittedName>
        <fullName evidence="8">Site-specific recombinase XerD</fullName>
    </submittedName>
</protein>
<dbReference type="InterPro" id="IPR044068">
    <property type="entry name" value="CB"/>
</dbReference>
<keyword evidence="9" id="KW-1185">Reference proteome</keyword>
<name>A0A4R3JZQ4_9PROT</name>
<evidence type="ECO:0000256" key="1">
    <source>
        <dbReference type="ARBA" id="ARBA00008857"/>
    </source>
</evidence>
<dbReference type="InterPro" id="IPR050808">
    <property type="entry name" value="Phage_Integrase"/>
</dbReference>
<dbReference type="PROSITE" id="PS51900">
    <property type="entry name" value="CB"/>
    <property type="match status" value="1"/>
</dbReference>
<dbReference type="Gene3D" id="1.10.150.130">
    <property type="match status" value="1"/>
</dbReference>
<dbReference type="GO" id="GO:0015074">
    <property type="term" value="P:DNA integration"/>
    <property type="evidence" value="ECO:0007669"/>
    <property type="project" value="UniProtKB-KW"/>
</dbReference>